<feature type="domain" description="Protein kinase" evidence="11">
    <location>
        <begin position="783"/>
        <end position="1112"/>
    </location>
</feature>
<evidence type="ECO:0000256" key="9">
    <source>
        <dbReference type="PROSITE-ProRule" id="PRU10141"/>
    </source>
</evidence>
<feature type="compositionally biased region" description="Basic residues" evidence="10">
    <location>
        <begin position="300"/>
        <end position="309"/>
    </location>
</feature>
<gene>
    <name evidence="12" type="ORF">BEMITA_LOCUS5594</name>
</gene>
<feature type="binding site" evidence="9">
    <location>
        <position position="810"/>
    </location>
    <ligand>
        <name>ATP</name>
        <dbReference type="ChEBI" id="CHEBI:30616"/>
    </ligand>
</feature>
<dbReference type="Proteomes" id="UP001152759">
    <property type="component" value="Chromosome 3"/>
</dbReference>
<dbReference type="GO" id="GO:0072354">
    <property type="term" value="F:histone H3T3 kinase activity"/>
    <property type="evidence" value="ECO:0007669"/>
    <property type="project" value="TreeGrafter"/>
</dbReference>
<evidence type="ECO:0000256" key="6">
    <source>
        <dbReference type="ARBA" id="ARBA00022840"/>
    </source>
</evidence>
<accession>A0A9P0AA17</accession>
<feature type="compositionally biased region" description="Polar residues" evidence="10">
    <location>
        <begin position="253"/>
        <end position="292"/>
    </location>
</feature>
<feature type="compositionally biased region" description="Low complexity" evidence="10">
    <location>
        <begin position="467"/>
        <end position="499"/>
    </location>
</feature>
<evidence type="ECO:0000256" key="5">
    <source>
        <dbReference type="ARBA" id="ARBA00022777"/>
    </source>
</evidence>
<dbReference type="PANTHER" id="PTHR24419">
    <property type="entry name" value="INTERLEUKIN-1 RECEPTOR-ASSOCIATED KINASE"/>
    <property type="match status" value="1"/>
</dbReference>
<evidence type="ECO:0000256" key="4">
    <source>
        <dbReference type="ARBA" id="ARBA00022741"/>
    </source>
</evidence>
<dbReference type="InterPro" id="IPR024604">
    <property type="entry name" value="GSG2_C"/>
</dbReference>
<sequence>MKTVIKTYSSKKPVQPIELKDDPFDVLRDAPKPSPSSPVSIFDALLATSKSSPSPSDNSNKDDSLVALPDESLCQRFLQELSLSSAGSVERFNSEIELKKNEIRKSGDAYKLTTTSDDPGSQNAKKKKKKKKKKSNQKSSDQEKGTPYLKSENEFFSPSVESNTVLSSREEDKENYHVSSTKRGKKKRRTKKNEKCENEAKASSDERCRIPIVVKPPTPSVNVPTKRLRQPTSDKNLLQPSAALKTAKRPIKKSSTGRVLDLSSSENELNTSTCTSMKDTSELNESQASQRNDFVFKNVTTRRRGRKKSIKDCNLVKHVLSKSLKTSVQSSSISENVSLTSLADSPNSSKTHSTKSLLSHQTESPSSVLSLSTDSMSDISPLQTSLSSKRKKSSVLAMSTPNASVSSTSYSEIGASPSSYSSDLETGESPSSSSLPNVSISSISSKSSQDTNNALSHIETSLQNISLSSNSSCSSPSSSNPDVKSQSSQSSTQSCRSKIQTIQKESDTLDSIISTQESGQSCDVTENSVSGKSETEQICHTSTIRNSETLIAPKSKDDDGFKKPFVPMIPISKHQKKEPNFYVQMATIQEDTIIERYSNTRFSLAAHSKLGTSNMNFSIMGDTTASNMSINAPATANRFVLETGKLYRRSLLRARRESRKLNLSKASNSSSLNFLHETTQFSNQTDYFTQNMDYLYKSHLCDTKIQDVSQRMLLNHTEIQDISQKTLLDISKIQDDESFQEVPDEEVALDHLLQKISAKELTFERCYQDGPLKFSELYSDKILRQCKKLGEGVFGEVFLLGQTQNNSVIKIIPIEGDKIVNEERQKKFHEVLSEIITAQVLSDLRHTESNNTVNFNQVLAVNIVCGKYPPILIEQWDIYAEKEKTYNDRPDMFDEEQLYVVLKLENAGKDLESFEFTSAYQSYSAFLQLAFALAVAETEVEFEHRDLHWGNLLIKPTKERLMPFVLDGVEYSIPMHGVQTTVIDFTLSRTTFKHELGKYVVYFNLGNDPELFMSEGDYQFDIYRMMKESNNDDWCTFNPRTNVFWLHYTVDKLVSECHYKKSKDWRHKRYLSLLKKIRENLLSCRSCRDFIKSFNETYGRPITDLSAPSDTK</sequence>
<feature type="compositionally biased region" description="Polar residues" evidence="10">
    <location>
        <begin position="112"/>
        <end position="123"/>
    </location>
</feature>
<dbReference type="Gene3D" id="3.30.200.20">
    <property type="entry name" value="Phosphorylase Kinase, domain 1"/>
    <property type="match status" value="1"/>
</dbReference>
<feature type="compositionally biased region" description="Basic residues" evidence="10">
    <location>
        <begin position="124"/>
        <end position="136"/>
    </location>
</feature>
<keyword evidence="4 9" id="KW-0547">Nucleotide-binding</keyword>
<feature type="region of interest" description="Disordered" evidence="10">
    <location>
        <begin position="467"/>
        <end position="537"/>
    </location>
</feature>
<dbReference type="PROSITE" id="PS50011">
    <property type="entry name" value="PROTEIN_KINASE_DOM"/>
    <property type="match status" value="1"/>
</dbReference>
<keyword evidence="2" id="KW-0723">Serine/threonine-protein kinase</keyword>
<protein>
    <recommendedName>
        <fullName evidence="1">non-specific serine/threonine protein kinase</fullName>
        <ecNumber evidence="1">2.7.11.1</ecNumber>
    </recommendedName>
</protein>
<evidence type="ECO:0000259" key="11">
    <source>
        <dbReference type="PROSITE" id="PS50011"/>
    </source>
</evidence>
<dbReference type="Pfam" id="PF12330">
    <property type="entry name" value="Haspin_kinase"/>
    <property type="match status" value="1"/>
</dbReference>
<keyword evidence="5" id="KW-0418">Kinase</keyword>
<feature type="compositionally biased region" description="Polar residues" evidence="10">
    <location>
        <begin position="154"/>
        <end position="167"/>
    </location>
</feature>
<evidence type="ECO:0000256" key="8">
    <source>
        <dbReference type="ARBA" id="ARBA00048679"/>
    </source>
</evidence>
<feature type="region of interest" description="Disordered" evidence="10">
    <location>
        <begin position="89"/>
        <end position="311"/>
    </location>
</feature>
<dbReference type="Gene3D" id="1.10.510.10">
    <property type="entry name" value="Transferase(Phosphotransferase) domain 1"/>
    <property type="match status" value="1"/>
</dbReference>
<feature type="compositionally biased region" description="Polar residues" evidence="10">
    <location>
        <begin position="396"/>
        <end position="420"/>
    </location>
</feature>
<evidence type="ECO:0000313" key="12">
    <source>
        <dbReference type="EMBL" id="CAH0386480.1"/>
    </source>
</evidence>
<feature type="compositionally biased region" description="Polar residues" evidence="10">
    <location>
        <begin position="230"/>
        <end position="239"/>
    </location>
</feature>
<dbReference type="GO" id="GO:0000278">
    <property type="term" value="P:mitotic cell cycle"/>
    <property type="evidence" value="ECO:0007669"/>
    <property type="project" value="TreeGrafter"/>
</dbReference>
<feature type="compositionally biased region" description="Basic residues" evidence="10">
    <location>
        <begin position="180"/>
        <end position="192"/>
    </location>
</feature>
<dbReference type="AlphaFoldDB" id="A0A9P0AA17"/>
<proteinExistence type="predicted"/>
<dbReference type="SUPFAM" id="SSF56112">
    <property type="entry name" value="Protein kinase-like (PK-like)"/>
    <property type="match status" value="1"/>
</dbReference>
<evidence type="ECO:0000256" key="7">
    <source>
        <dbReference type="ARBA" id="ARBA00047899"/>
    </source>
</evidence>
<feature type="compositionally biased region" description="Polar residues" evidence="10">
    <location>
        <begin position="509"/>
        <end position="537"/>
    </location>
</feature>
<dbReference type="GO" id="GO:0005634">
    <property type="term" value="C:nucleus"/>
    <property type="evidence" value="ECO:0007669"/>
    <property type="project" value="TreeGrafter"/>
</dbReference>
<evidence type="ECO:0000256" key="3">
    <source>
        <dbReference type="ARBA" id="ARBA00022679"/>
    </source>
</evidence>
<evidence type="ECO:0000256" key="1">
    <source>
        <dbReference type="ARBA" id="ARBA00012513"/>
    </source>
</evidence>
<dbReference type="PANTHER" id="PTHR24419:SF18">
    <property type="entry name" value="SERINE_THREONINE-PROTEIN KINASE HASPIN"/>
    <property type="match status" value="1"/>
</dbReference>
<feature type="compositionally biased region" description="Low complexity" evidence="10">
    <location>
        <begin position="421"/>
        <end position="452"/>
    </location>
</feature>
<dbReference type="GO" id="GO:0005524">
    <property type="term" value="F:ATP binding"/>
    <property type="evidence" value="ECO:0007669"/>
    <property type="project" value="UniProtKB-UniRule"/>
</dbReference>
<feature type="compositionally biased region" description="Basic and acidic residues" evidence="10">
    <location>
        <begin position="193"/>
        <end position="209"/>
    </location>
</feature>
<feature type="compositionally biased region" description="Basic and acidic residues" evidence="10">
    <location>
        <begin position="92"/>
        <end position="108"/>
    </location>
</feature>
<dbReference type="KEGG" id="btab:109029945"/>
<dbReference type="GO" id="GO:0035556">
    <property type="term" value="P:intracellular signal transduction"/>
    <property type="evidence" value="ECO:0007669"/>
    <property type="project" value="TreeGrafter"/>
</dbReference>
<dbReference type="EMBL" id="OU963864">
    <property type="protein sequence ID" value="CAH0386480.1"/>
    <property type="molecule type" value="Genomic_DNA"/>
</dbReference>
<dbReference type="InterPro" id="IPR000719">
    <property type="entry name" value="Prot_kinase_dom"/>
</dbReference>
<dbReference type="EC" id="2.7.11.1" evidence="1"/>
<organism evidence="12 13">
    <name type="scientific">Bemisia tabaci</name>
    <name type="common">Sweetpotato whitefly</name>
    <name type="synonym">Aleurodes tabaci</name>
    <dbReference type="NCBI Taxonomy" id="7038"/>
    <lineage>
        <taxon>Eukaryota</taxon>
        <taxon>Metazoa</taxon>
        <taxon>Ecdysozoa</taxon>
        <taxon>Arthropoda</taxon>
        <taxon>Hexapoda</taxon>
        <taxon>Insecta</taxon>
        <taxon>Pterygota</taxon>
        <taxon>Neoptera</taxon>
        <taxon>Paraneoptera</taxon>
        <taxon>Hemiptera</taxon>
        <taxon>Sternorrhyncha</taxon>
        <taxon>Aleyrodoidea</taxon>
        <taxon>Aleyrodidae</taxon>
        <taxon>Aleyrodinae</taxon>
        <taxon>Bemisia</taxon>
    </lineage>
</organism>
<name>A0A9P0AA17_BEMTA</name>
<evidence type="ECO:0000256" key="10">
    <source>
        <dbReference type="SAM" id="MobiDB-lite"/>
    </source>
</evidence>
<comment type="catalytic activity">
    <reaction evidence="7">
        <text>L-threonyl-[protein] + ATP = O-phospho-L-threonyl-[protein] + ADP + H(+)</text>
        <dbReference type="Rhea" id="RHEA:46608"/>
        <dbReference type="Rhea" id="RHEA-COMP:11060"/>
        <dbReference type="Rhea" id="RHEA-COMP:11605"/>
        <dbReference type="ChEBI" id="CHEBI:15378"/>
        <dbReference type="ChEBI" id="CHEBI:30013"/>
        <dbReference type="ChEBI" id="CHEBI:30616"/>
        <dbReference type="ChEBI" id="CHEBI:61977"/>
        <dbReference type="ChEBI" id="CHEBI:456216"/>
        <dbReference type="EC" id="2.7.11.1"/>
    </reaction>
</comment>
<feature type="compositionally biased region" description="Low complexity" evidence="10">
    <location>
        <begin position="348"/>
        <end position="378"/>
    </location>
</feature>
<keyword evidence="13" id="KW-1185">Reference proteome</keyword>
<comment type="catalytic activity">
    <reaction evidence="8">
        <text>L-seryl-[protein] + ATP = O-phospho-L-seryl-[protein] + ADP + H(+)</text>
        <dbReference type="Rhea" id="RHEA:17989"/>
        <dbReference type="Rhea" id="RHEA-COMP:9863"/>
        <dbReference type="Rhea" id="RHEA-COMP:11604"/>
        <dbReference type="ChEBI" id="CHEBI:15378"/>
        <dbReference type="ChEBI" id="CHEBI:29999"/>
        <dbReference type="ChEBI" id="CHEBI:30616"/>
        <dbReference type="ChEBI" id="CHEBI:83421"/>
        <dbReference type="ChEBI" id="CHEBI:456216"/>
        <dbReference type="EC" id="2.7.11.1"/>
    </reaction>
</comment>
<dbReference type="SMART" id="SM01331">
    <property type="entry name" value="DUF3635"/>
    <property type="match status" value="1"/>
</dbReference>
<dbReference type="InterPro" id="IPR011009">
    <property type="entry name" value="Kinase-like_dom_sf"/>
</dbReference>
<evidence type="ECO:0000313" key="13">
    <source>
        <dbReference type="Proteomes" id="UP001152759"/>
    </source>
</evidence>
<keyword evidence="6 9" id="KW-0067">ATP-binding</keyword>
<dbReference type="InterPro" id="IPR017441">
    <property type="entry name" value="Protein_kinase_ATP_BS"/>
</dbReference>
<feature type="region of interest" description="Disordered" evidence="10">
    <location>
        <begin position="324"/>
        <end position="452"/>
    </location>
</feature>
<feature type="compositionally biased region" description="Low complexity" evidence="10">
    <location>
        <begin position="324"/>
        <end position="338"/>
    </location>
</feature>
<keyword evidence="3" id="KW-0808">Transferase</keyword>
<reference evidence="12" key="1">
    <citation type="submission" date="2021-12" db="EMBL/GenBank/DDBJ databases">
        <authorList>
            <person name="King R."/>
        </authorList>
    </citation>
    <scope>NUCLEOTIDE SEQUENCE</scope>
</reference>
<evidence type="ECO:0000256" key="2">
    <source>
        <dbReference type="ARBA" id="ARBA00022527"/>
    </source>
</evidence>
<dbReference type="PROSITE" id="PS00107">
    <property type="entry name" value="PROTEIN_KINASE_ATP"/>
    <property type="match status" value="1"/>
</dbReference>
<dbReference type="GO" id="GO:0005737">
    <property type="term" value="C:cytoplasm"/>
    <property type="evidence" value="ECO:0007669"/>
    <property type="project" value="TreeGrafter"/>
</dbReference>